<reference evidence="1 2" key="1">
    <citation type="submission" date="2020-02" db="EMBL/GenBank/DDBJ databases">
        <authorList>
            <person name="Subbiah M."/>
            <person name="Call D."/>
        </authorList>
    </citation>
    <scope>NUCLEOTIDE SEQUENCE [LARGE SCALE GENOMIC DNA]</scope>
    <source>
        <strain evidence="1 2">8375wC2</strain>
    </source>
</reference>
<dbReference type="Pfam" id="PF16168">
    <property type="entry name" value="AIDA"/>
    <property type="match status" value="1"/>
</dbReference>
<organism evidence="1 2">
    <name type="scientific">Escherichia coli</name>
    <dbReference type="NCBI Taxonomy" id="562"/>
    <lineage>
        <taxon>Bacteria</taxon>
        <taxon>Pseudomonadati</taxon>
        <taxon>Pseudomonadota</taxon>
        <taxon>Gammaproteobacteria</taxon>
        <taxon>Enterobacterales</taxon>
        <taxon>Enterobacteriaceae</taxon>
        <taxon>Escherichia</taxon>
    </lineage>
</organism>
<feature type="non-terminal residue" evidence="1">
    <location>
        <position position="127"/>
    </location>
</feature>
<dbReference type="Proteomes" id="UP000469708">
    <property type="component" value="Unassembled WGS sequence"/>
</dbReference>
<evidence type="ECO:0008006" key="3">
    <source>
        <dbReference type="Google" id="ProtNLM"/>
    </source>
</evidence>
<accession>A0A8T6Q2Z5</accession>
<gene>
    <name evidence="1" type="ORF">G3V95_30725</name>
</gene>
<dbReference type="NCBIfam" id="TIGR04415">
    <property type="entry name" value="O_hepto_targRPT"/>
    <property type="match status" value="1"/>
</dbReference>
<evidence type="ECO:0000313" key="2">
    <source>
        <dbReference type="Proteomes" id="UP000469708"/>
    </source>
</evidence>
<dbReference type="InterPro" id="IPR012332">
    <property type="entry name" value="Autotransporter_pectin_lyase_C"/>
</dbReference>
<comment type="caution">
    <text evidence="1">The sequence shown here is derived from an EMBL/GenBank/DDBJ whole genome shotgun (WGS) entry which is preliminary data.</text>
</comment>
<dbReference type="InterPro" id="IPR030930">
    <property type="entry name" value="AIDA"/>
</dbReference>
<name>A0A8T6Q2Z5_ECOLX</name>
<sequence length="127" mass="12822">VYTGGIAHGVNQETGSALVANTGAGTDIEGYNKLSHFTITGGEANYVVLENTGELTVVATTSAKNTTVDAGGKLIVQKEAKTDTTRLNNGGVLEVQDGGEAKHVEQQSGGALIASTTSGTLIEGTNS</sequence>
<dbReference type="EMBL" id="JAAGYI010000752">
    <property type="protein sequence ID" value="NEM89709.1"/>
    <property type="molecule type" value="Genomic_DNA"/>
</dbReference>
<evidence type="ECO:0000313" key="1">
    <source>
        <dbReference type="EMBL" id="NEM89709.1"/>
    </source>
</evidence>
<feature type="non-terminal residue" evidence="1">
    <location>
        <position position="1"/>
    </location>
</feature>
<protein>
    <recommendedName>
        <fullName evidence="3">Autotransporter outer membrane beta-barrel domain-containing protein</fullName>
    </recommendedName>
</protein>
<dbReference type="AlphaFoldDB" id="A0A8T6Q2Z5"/>
<proteinExistence type="predicted"/>
<dbReference type="Gene3D" id="2.160.20.20">
    <property type="match status" value="1"/>
</dbReference>